<gene>
    <name evidence="1" type="ORF">H8S44_07810</name>
</gene>
<reference evidence="1" key="1">
    <citation type="submission" date="2020-08" db="EMBL/GenBank/DDBJ databases">
        <title>Genome public.</title>
        <authorList>
            <person name="Liu C."/>
            <person name="Sun Q."/>
        </authorList>
    </citation>
    <scope>NUCLEOTIDE SEQUENCE</scope>
    <source>
        <strain evidence="1">NSJ-68</strain>
    </source>
</reference>
<comment type="caution">
    <text evidence="1">The sequence shown here is derived from an EMBL/GenBank/DDBJ whole genome shotgun (WGS) entry which is preliminary data.</text>
</comment>
<dbReference type="SUPFAM" id="SSF53271">
    <property type="entry name" value="PRTase-like"/>
    <property type="match status" value="1"/>
</dbReference>
<sequence length="212" mass="23797">METRMFKVYAKADPAVALKVIRGHFATNHSHINYYIDLTTLKARQNEAQAAAKLLAYYSNYSIVDTIVCLDGCEVIGAYLAEELTKAGVRSINEHKTIYIATPEYHTGGQLIFRDNMQMMVRDKNILLLLATATTGKTLNQSIECIEYYGGKISAINAIFSAVDKAHSIPVNAIFTRKDMPDYQTYSFRDCPLCQKQEKVDAIVNTFGYSKL</sequence>
<organism evidence="1 2">
    <name type="scientific">Anaerosacchariphilus hominis</name>
    <dbReference type="NCBI Taxonomy" id="2763017"/>
    <lineage>
        <taxon>Bacteria</taxon>
        <taxon>Bacillati</taxon>
        <taxon>Bacillota</taxon>
        <taxon>Clostridia</taxon>
        <taxon>Lachnospirales</taxon>
        <taxon>Lachnospiraceae</taxon>
        <taxon>Anaerosacchariphilus</taxon>
    </lineage>
</organism>
<dbReference type="InterPro" id="IPR000836">
    <property type="entry name" value="PRTase_dom"/>
</dbReference>
<proteinExistence type="predicted"/>
<keyword evidence="2" id="KW-1185">Reference proteome</keyword>
<dbReference type="Proteomes" id="UP000649345">
    <property type="component" value="Unassembled WGS sequence"/>
</dbReference>
<keyword evidence="1" id="KW-0808">Transferase</keyword>
<dbReference type="CDD" id="cd06223">
    <property type="entry name" value="PRTases_typeI"/>
    <property type="match status" value="1"/>
</dbReference>
<keyword evidence="1" id="KW-0328">Glycosyltransferase</keyword>
<dbReference type="EMBL" id="JACOOR010000004">
    <property type="protein sequence ID" value="MBC5659673.1"/>
    <property type="molecule type" value="Genomic_DNA"/>
</dbReference>
<name>A0A923LBV8_9FIRM</name>
<accession>A0A923LBV8</accession>
<protein>
    <submittedName>
        <fullName evidence="1">Orotate phosphoribosyltransferase</fullName>
    </submittedName>
</protein>
<dbReference type="AlphaFoldDB" id="A0A923LBV8"/>
<evidence type="ECO:0000313" key="2">
    <source>
        <dbReference type="Proteomes" id="UP000649345"/>
    </source>
</evidence>
<evidence type="ECO:0000313" key="1">
    <source>
        <dbReference type="EMBL" id="MBC5659673.1"/>
    </source>
</evidence>
<dbReference type="InterPro" id="IPR029057">
    <property type="entry name" value="PRTase-like"/>
</dbReference>
<dbReference type="Gene3D" id="3.40.50.2020">
    <property type="match status" value="1"/>
</dbReference>
<dbReference type="GO" id="GO:0016757">
    <property type="term" value="F:glycosyltransferase activity"/>
    <property type="evidence" value="ECO:0007669"/>
    <property type="project" value="UniProtKB-KW"/>
</dbReference>
<dbReference type="RefSeq" id="WP_186871986.1">
    <property type="nucleotide sequence ID" value="NZ_JACOOR010000004.1"/>
</dbReference>